<evidence type="ECO:0000313" key="1">
    <source>
        <dbReference type="EMBL" id="MEQ2233402.1"/>
    </source>
</evidence>
<protein>
    <submittedName>
        <fullName evidence="1">Uncharacterized protein</fullName>
    </submittedName>
</protein>
<comment type="caution">
    <text evidence="1">The sequence shown here is derived from an EMBL/GenBank/DDBJ whole genome shotgun (WGS) entry which is preliminary data.</text>
</comment>
<reference evidence="1 2" key="1">
    <citation type="submission" date="2021-06" db="EMBL/GenBank/DDBJ databases">
        <authorList>
            <person name="Palmer J.M."/>
        </authorList>
    </citation>
    <scope>NUCLEOTIDE SEQUENCE [LARGE SCALE GENOMIC DNA]</scope>
    <source>
        <strain evidence="2">if_2019</strain>
        <tissue evidence="1">Muscle</tissue>
    </source>
</reference>
<proteinExistence type="predicted"/>
<organism evidence="1 2">
    <name type="scientific">Ilyodon furcidens</name>
    <name type="common">goldbreast splitfin</name>
    <dbReference type="NCBI Taxonomy" id="33524"/>
    <lineage>
        <taxon>Eukaryota</taxon>
        <taxon>Metazoa</taxon>
        <taxon>Chordata</taxon>
        <taxon>Craniata</taxon>
        <taxon>Vertebrata</taxon>
        <taxon>Euteleostomi</taxon>
        <taxon>Actinopterygii</taxon>
        <taxon>Neopterygii</taxon>
        <taxon>Teleostei</taxon>
        <taxon>Neoteleostei</taxon>
        <taxon>Acanthomorphata</taxon>
        <taxon>Ovalentaria</taxon>
        <taxon>Atherinomorphae</taxon>
        <taxon>Cyprinodontiformes</taxon>
        <taxon>Goodeidae</taxon>
        <taxon>Ilyodon</taxon>
    </lineage>
</organism>
<dbReference type="EMBL" id="JAHRIQ010037031">
    <property type="protein sequence ID" value="MEQ2233402.1"/>
    <property type="molecule type" value="Genomic_DNA"/>
</dbReference>
<sequence length="104" mass="12112">MPFCETFIKICHKTYRGHIKYILWSDETKFTVYIKKTMGGIKTSTEQYPEHTMPLVRHDGGSIVLRQGSWSEMVGRTILEDNLFEAKKAQSKSKPQSPRLETWC</sequence>
<keyword evidence="2" id="KW-1185">Reference proteome</keyword>
<gene>
    <name evidence="1" type="ORF">ILYODFUR_021384</name>
</gene>
<evidence type="ECO:0000313" key="2">
    <source>
        <dbReference type="Proteomes" id="UP001482620"/>
    </source>
</evidence>
<dbReference type="Proteomes" id="UP001482620">
    <property type="component" value="Unassembled WGS sequence"/>
</dbReference>
<name>A0ABV0TKI2_9TELE</name>
<accession>A0ABV0TKI2</accession>